<protein>
    <submittedName>
        <fullName evidence="2">(rape) hypothetical protein</fullName>
    </submittedName>
</protein>
<keyword evidence="1" id="KW-0812">Transmembrane</keyword>
<evidence type="ECO:0000256" key="1">
    <source>
        <dbReference type="SAM" id="Phobius"/>
    </source>
</evidence>
<dbReference type="AlphaFoldDB" id="A0A816MWH5"/>
<reference evidence="2" key="1">
    <citation type="submission" date="2021-01" db="EMBL/GenBank/DDBJ databases">
        <authorList>
            <consortium name="Genoscope - CEA"/>
            <person name="William W."/>
        </authorList>
    </citation>
    <scope>NUCLEOTIDE SEQUENCE</scope>
</reference>
<keyword evidence="1" id="KW-0472">Membrane</keyword>
<evidence type="ECO:0000313" key="2">
    <source>
        <dbReference type="EMBL" id="CAF2004499.1"/>
    </source>
</evidence>
<accession>A0A816MWH5</accession>
<feature type="transmembrane region" description="Helical" evidence="1">
    <location>
        <begin position="15"/>
        <end position="33"/>
    </location>
</feature>
<sequence>MVAPSTRSNEAAEKTMTNSFFFLGLVLFGLNSLKKVNLV</sequence>
<dbReference type="Proteomes" id="UP001295469">
    <property type="component" value="Chromosome C07"/>
</dbReference>
<dbReference type="EMBL" id="HG994371">
    <property type="protein sequence ID" value="CAF2004499.1"/>
    <property type="molecule type" value="Genomic_DNA"/>
</dbReference>
<name>A0A816MWH5_BRANA</name>
<organism evidence="2">
    <name type="scientific">Brassica napus</name>
    <name type="common">Rape</name>
    <dbReference type="NCBI Taxonomy" id="3708"/>
    <lineage>
        <taxon>Eukaryota</taxon>
        <taxon>Viridiplantae</taxon>
        <taxon>Streptophyta</taxon>
        <taxon>Embryophyta</taxon>
        <taxon>Tracheophyta</taxon>
        <taxon>Spermatophyta</taxon>
        <taxon>Magnoliopsida</taxon>
        <taxon>eudicotyledons</taxon>
        <taxon>Gunneridae</taxon>
        <taxon>Pentapetalae</taxon>
        <taxon>rosids</taxon>
        <taxon>malvids</taxon>
        <taxon>Brassicales</taxon>
        <taxon>Brassicaceae</taxon>
        <taxon>Brassiceae</taxon>
        <taxon>Brassica</taxon>
    </lineage>
</organism>
<proteinExistence type="predicted"/>
<gene>
    <name evidence="2" type="ORF">DARMORV10_C07P35870.1</name>
</gene>
<keyword evidence="1" id="KW-1133">Transmembrane helix</keyword>